<evidence type="ECO:0008006" key="5">
    <source>
        <dbReference type="Google" id="ProtNLM"/>
    </source>
</evidence>
<reference evidence="3" key="1">
    <citation type="submission" date="2022-03" db="EMBL/GenBank/DDBJ databases">
        <title>Complete genome sequence of Caldinitratiruptor microaerophilus.</title>
        <authorList>
            <person name="Mukaiyama R."/>
            <person name="Nishiyama T."/>
            <person name="Ueda K."/>
        </authorList>
    </citation>
    <scope>NUCLEOTIDE SEQUENCE</scope>
    <source>
        <strain evidence="3">JCM 16183</strain>
    </source>
</reference>
<evidence type="ECO:0000256" key="2">
    <source>
        <dbReference type="SAM" id="MobiDB-lite"/>
    </source>
</evidence>
<gene>
    <name evidence="3" type="ORF">caldi_02460</name>
</gene>
<evidence type="ECO:0000313" key="3">
    <source>
        <dbReference type="EMBL" id="BDG59156.1"/>
    </source>
</evidence>
<sequence length="148" mass="15401">MLEMPRNPFRELIGAQVLRVERGRAVVRMPADDRLHNSAATVHGGAICTLADAAIATALRSALMPGDLASTIEMKVNFLAPARGDLDAHARAIHVGGATAVGEADVLDAEGRLVAKAIATFHVRRGAGPVRPGARTAMDPDVDGPEPA</sequence>
<dbReference type="InterPro" id="IPR029069">
    <property type="entry name" value="HotDog_dom_sf"/>
</dbReference>
<dbReference type="PANTHER" id="PTHR21660:SF1">
    <property type="entry name" value="ACYL-COENZYME A THIOESTERASE 13"/>
    <property type="match status" value="1"/>
</dbReference>
<proteinExistence type="predicted"/>
<accession>A0AA35CKT4</accession>
<evidence type="ECO:0000313" key="4">
    <source>
        <dbReference type="Proteomes" id="UP001163687"/>
    </source>
</evidence>
<keyword evidence="1" id="KW-0378">Hydrolase</keyword>
<dbReference type="GO" id="GO:0047617">
    <property type="term" value="F:fatty acyl-CoA hydrolase activity"/>
    <property type="evidence" value="ECO:0007669"/>
    <property type="project" value="InterPro"/>
</dbReference>
<name>A0AA35CKT4_9FIRM</name>
<organism evidence="3 4">
    <name type="scientific">Caldinitratiruptor microaerophilus</name>
    <dbReference type="NCBI Taxonomy" id="671077"/>
    <lineage>
        <taxon>Bacteria</taxon>
        <taxon>Bacillati</taxon>
        <taxon>Bacillota</taxon>
        <taxon>Clostridia</taxon>
        <taxon>Eubacteriales</taxon>
        <taxon>Symbiobacteriaceae</taxon>
        <taxon>Caldinitratiruptor</taxon>
    </lineage>
</organism>
<evidence type="ECO:0000256" key="1">
    <source>
        <dbReference type="ARBA" id="ARBA00022801"/>
    </source>
</evidence>
<dbReference type="Pfam" id="PF14539">
    <property type="entry name" value="DUF4442"/>
    <property type="match status" value="1"/>
</dbReference>
<keyword evidence="4" id="KW-1185">Reference proteome</keyword>
<dbReference type="NCBIfam" id="TIGR00369">
    <property type="entry name" value="unchar_dom_1"/>
    <property type="match status" value="1"/>
</dbReference>
<protein>
    <recommendedName>
        <fullName evidence="5">PaaI family thioesterase</fullName>
    </recommendedName>
</protein>
<dbReference type="InterPro" id="IPR027961">
    <property type="entry name" value="DUF4442"/>
</dbReference>
<feature type="region of interest" description="Disordered" evidence="2">
    <location>
        <begin position="129"/>
        <end position="148"/>
    </location>
</feature>
<dbReference type="Gene3D" id="3.10.129.10">
    <property type="entry name" value="Hotdog Thioesterase"/>
    <property type="match status" value="1"/>
</dbReference>
<dbReference type="PANTHER" id="PTHR21660">
    <property type="entry name" value="THIOESTERASE SUPERFAMILY MEMBER-RELATED"/>
    <property type="match status" value="1"/>
</dbReference>
<dbReference type="InterPro" id="IPR039298">
    <property type="entry name" value="ACOT13"/>
</dbReference>
<dbReference type="CDD" id="cd03443">
    <property type="entry name" value="PaaI_thioesterase"/>
    <property type="match status" value="1"/>
</dbReference>
<dbReference type="Proteomes" id="UP001163687">
    <property type="component" value="Chromosome"/>
</dbReference>
<dbReference type="KEGG" id="cmic:caldi_02460"/>
<dbReference type="SUPFAM" id="SSF54637">
    <property type="entry name" value="Thioesterase/thiol ester dehydrase-isomerase"/>
    <property type="match status" value="1"/>
</dbReference>
<dbReference type="EMBL" id="AP025628">
    <property type="protein sequence ID" value="BDG59156.1"/>
    <property type="molecule type" value="Genomic_DNA"/>
</dbReference>
<dbReference type="AlphaFoldDB" id="A0AA35CKT4"/>
<dbReference type="InterPro" id="IPR003736">
    <property type="entry name" value="PAAI_dom"/>
</dbReference>